<evidence type="ECO:0000256" key="1">
    <source>
        <dbReference type="SAM" id="Phobius"/>
    </source>
</evidence>
<reference evidence="2" key="2">
    <citation type="submission" date="2020-07" db="EMBL/GenBank/DDBJ databases">
        <authorList>
            <person name="Vera ALvarez R."/>
            <person name="Arias-Moreno D.M."/>
            <person name="Jimenez-Jacinto V."/>
            <person name="Jimenez-Bremont J.F."/>
            <person name="Swaminathan K."/>
            <person name="Moose S.P."/>
            <person name="Guerrero-Gonzalez M.L."/>
            <person name="Marino-Ramirez L."/>
            <person name="Landsman D."/>
            <person name="Rodriguez-Kessler M."/>
            <person name="Delgado-Sanchez P."/>
        </authorList>
    </citation>
    <scope>NUCLEOTIDE SEQUENCE</scope>
    <source>
        <tissue evidence="2">Cladode</tissue>
    </source>
</reference>
<dbReference type="EMBL" id="GISG01237006">
    <property type="protein sequence ID" value="MBA4667770.1"/>
    <property type="molecule type" value="Transcribed_RNA"/>
</dbReference>
<keyword evidence="1" id="KW-0472">Membrane</keyword>
<proteinExistence type="predicted"/>
<feature type="transmembrane region" description="Helical" evidence="1">
    <location>
        <begin position="103"/>
        <end position="124"/>
    </location>
</feature>
<evidence type="ECO:0000313" key="2">
    <source>
        <dbReference type="EMBL" id="MBA4667770.1"/>
    </source>
</evidence>
<reference evidence="2" key="1">
    <citation type="journal article" date="2013" name="J. Plant Res.">
        <title>Effect of fungi and light on seed germination of three Opuntia species from semiarid lands of central Mexico.</title>
        <authorList>
            <person name="Delgado-Sanchez P."/>
            <person name="Jimenez-Bremont J.F."/>
            <person name="Guerrero-Gonzalez Mde L."/>
            <person name="Flores J."/>
        </authorList>
    </citation>
    <scope>NUCLEOTIDE SEQUENCE</scope>
    <source>
        <tissue evidence="2">Cladode</tissue>
    </source>
</reference>
<protein>
    <submittedName>
        <fullName evidence="2">Uncharacterized protein</fullName>
    </submittedName>
</protein>
<name>A0A7C9AIS6_OPUST</name>
<keyword evidence="1" id="KW-1133">Transmembrane helix</keyword>
<organism evidence="2">
    <name type="scientific">Opuntia streptacantha</name>
    <name type="common">Prickly pear cactus</name>
    <name type="synonym">Opuntia cardona</name>
    <dbReference type="NCBI Taxonomy" id="393608"/>
    <lineage>
        <taxon>Eukaryota</taxon>
        <taxon>Viridiplantae</taxon>
        <taxon>Streptophyta</taxon>
        <taxon>Embryophyta</taxon>
        <taxon>Tracheophyta</taxon>
        <taxon>Spermatophyta</taxon>
        <taxon>Magnoliopsida</taxon>
        <taxon>eudicotyledons</taxon>
        <taxon>Gunneridae</taxon>
        <taxon>Pentapetalae</taxon>
        <taxon>Caryophyllales</taxon>
        <taxon>Cactineae</taxon>
        <taxon>Cactaceae</taxon>
        <taxon>Opuntioideae</taxon>
        <taxon>Opuntia</taxon>
    </lineage>
</organism>
<dbReference type="AlphaFoldDB" id="A0A7C9AIS6"/>
<keyword evidence="1" id="KW-0812">Transmembrane</keyword>
<sequence>MPRWLNWSPRWRTIGKIAHFLTPRNRTSRRSKFLLTFMLLIPFPPTTKPSFLFMFRLHIFIPIAIMNRNLPRLMTTVTMPNKSITATIIGPIIWIHLKSGFKLLSFLLSQNLIEFIAVCFIFIARREKLIIRNGPWYPPGFDADNHIVHLIYLSFPGTNHF</sequence>
<accession>A0A7C9AIS6</accession>